<accession>A0ABV3K0N7</accession>
<dbReference type="PANTHER" id="PTHR46825:SF7">
    <property type="entry name" value="D-ALANYL-D-ALANINE CARBOXYPEPTIDASE"/>
    <property type="match status" value="1"/>
</dbReference>
<evidence type="ECO:0000313" key="3">
    <source>
        <dbReference type="EMBL" id="MEV5508716.1"/>
    </source>
</evidence>
<feature type="signal peptide" evidence="1">
    <location>
        <begin position="1"/>
        <end position="28"/>
    </location>
</feature>
<dbReference type="EC" id="3.1.1.103" evidence="3"/>
<dbReference type="RefSeq" id="WP_109284770.1">
    <property type="nucleotide sequence ID" value="NZ_JBFAUK010000016.1"/>
</dbReference>
<dbReference type="InterPro" id="IPR012338">
    <property type="entry name" value="Beta-lactam/transpept-like"/>
</dbReference>
<keyword evidence="4" id="KW-1185">Reference proteome</keyword>
<feature type="domain" description="Beta-lactamase-related" evidence="2">
    <location>
        <begin position="51"/>
        <end position="388"/>
    </location>
</feature>
<keyword evidence="3" id="KW-0378">Hydrolase</keyword>
<evidence type="ECO:0000256" key="1">
    <source>
        <dbReference type="SAM" id="SignalP"/>
    </source>
</evidence>
<reference evidence="3 4" key="1">
    <citation type="submission" date="2024-06" db="EMBL/GenBank/DDBJ databases">
        <title>The Natural Products Discovery Center: Release of the First 8490 Sequenced Strains for Exploring Actinobacteria Biosynthetic Diversity.</title>
        <authorList>
            <person name="Kalkreuter E."/>
            <person name="Kautsar S.A."/>
            <person name="Yang D."/>
            <person name="Bader C.D."/>
            <person name="Teijaro C.N."/>
            <person name="Fluegel L."/>
            <person name="Davis C.M."/>
            <person name="Simpson J.R."/>
            <person name="Lauterbach L."/>
            <person name="Steele A.D."/>
            <person name="Gui C."/>
            <person name="Meng S."/>
            <person name="Li G."/>
            <person name="Viehrig K."/>
            <person name="Ye F."/>
            <person name="Su P."/>
            <person name="Kiefer A.F."/>
            <person name="Nichols A."/>
            <person name="Cepeda A.J."/>
            <person name="Yan W."/>
            <person name="Fan B."/>
            <person name="Jiang Y."/>
            <person name="Adhikari A."/>
            <person name="Zheng C.-J."/>
            <person name="Schuster L."/>
            <person name="Cowan T.M."/>
            <person name="Smanski M.J."/>
            <person name="Chevrette M.G."/>
            <person name="De Carvalho L.P.S."/>
            <person name="Shen B."/>
        </authorList>
    </citation>
    <scope>NUCLEOTIDE SEQUENCE [LARGE SCALE GENOMIC DNA]</scope>
    <source>
        <strain evidence="3 4">NPDC052347</strain>
    </source>
</reference>
<keyword evidence="1" id="KW-0732">Signal</keyword>
<evidence type="ECO:0000313" key="4">
    <source>
        <dbReference type="Proteomes" id="UP001552594"/>
    </source>
</evidence>
<comment type="caution">
    <text evidence="3">The sequence shown here is derived from an EMBL/GenBank/DDBJ whole genome shotgun (WGS) entry which is preliminary data.</text>
</comment>
<dbReference type="InterPro" id="IPR001466">
    <property type="entry name" value="Beta-lactam-related"/>
</dbReference>
<dbReference type="Gene3D" id="3.40.710.10">
    <property type="entry name" value="DD-peptidase/beta-lactamase superfamily"/>
    <property type="match status" value="1"/>
</dbReference>
<proteinExistence type="predicted"/>
<dbReference type="SUPFAM" id="SSF56601">
    <property type="entry name" value="beta-lactamase/transpeptidase-like"/>
    <property type="match status" value="1"/>
</dbReference>
<dbReference type="GO" id="GO:0016787">
    <property type="term" value="F:hydrolase activity"/>
    <property type="evidence" value="ECO:0007669"/>
    <property type="project" value="UniProtKB-KW"/>
</dbReference>
<dbReference type="Proteomes" id="UP001552594">
    <property type="component" value="Unassembled WGS sequence"/>
</dbReference>
<name>A0ABV3K0N7_STRON</name>
<dbReference type="EMBL" id="JBFAUK010000016">
    <property type="protein sequence ID" value="MEV5508716.1"/>
    <property type="molecule type" value="Genomic_DNA"/>
</dbReference>
<dbReference type="PANTHER" id="PTHR46825">
    <property type="entry name" value="D-ALANYL-D-ALANINE-CARBOXYPEPTIDASE/ENDOPEPTIDASE AMPH"/>
    <property type="match status" value="1"/>
</dbReference>
<sequence length="404" mass="43472">MISTVRKHLAMAAGVAALLAVNAATAVAQPAGRSPAEQQLRQDTRAIHALGVSGVQARVIGPDGREAVATSGTADLHTGRPVVPDGYFRMASTSKTLVATVVLQLEAEGRLSLDDTVDHWLPGAVRGNGNDGKRITVRQLLQHTSGIHDDLPGYTTPEEYDQQRYKVYSSEQLVARAMAHTPDFPPGEGCPPPATSCERWKYSNTGYVLLDMIIQKVTGQPAHREIEKRILRPLGLDQTRWMGTSPTLPQPHAQAYQLFGPGSRVDVTDQVAVDHENLSWATTTRDENRFLRALLAGRLLPARQLAEMKQTVPVSAEVQQLWPGGRYGLGLVERALTCGGTYWSHEGGDGGYITLNGVTDDGRRSAVVSMSEARGDTQDHISAQEKAASALIDHALCAGGPGSR</sequence>
<dbReference type="InterPro" id="IPR050491">
    <property type="entry name" value="AmpC-like"/>
</dbReference>
<dbReference type="Pfam" id="PF00144">
    <property type="entry name" value="Beta-lactamase"/>
    <property type="match status" value="1"/>
</dbReference>
<gene>
    <name evidence="3" type="ORF">AB0L16_20020</name>
</gene>
<evidence type="ECO:0000259" key="2">
    <source>
        <dbReference type="Pfam" id="PF00144"/>
    </source>
</evidence>
<protein>
    <submittedName>
        <fullName evidence="3">Serine hydrolase domain-containing protein</fullName>
        <ecNumber evidence="3">3.1.1.103</ecNumber>
    </submittedName>
</protein>
<feature type="chain" id="PRO_5046554374" evidence="1">
    <location>
        <begin position="29"/>
        <end position="404"/>
    </location>
</feature>
<organism evidence="3 4">
    <name type="scientific">Streptomyces orinoci</name>
    <name type="common">Streptoverticillium orinoci</name>
    <dbReference type="NCBI Taxonomy" id="67339"/>
    <lineage>
        <taxon>Bacteria</taxon>
        <taxon>Bacillati</taxon>
        <taxon>Actinomycetota</taxon>
        <taxon>Actinomycetes</taxon>
        <taxon>Kitasatosporales</taxon>
        <taxon>Streptomycetaceae</taxon>
        <taxon>Streptomyces</taxon>
    </lineage>
</organism>